<dbReference type="InterPro" id="IPR008967">
    <property type="entry name" value="p53-like_TF_DNA-bd_sf"/>
</dbReference>
<dbReference type="InterPro" id="IPR000451">
    <property type="entry name" value="NFkB/Dor"/>
</dbReference>
<dbReference type="Gene3D" id="2.60.40.340">
    <property type="entry name" value="Rel homology domain (RHD), DNA-binding domain"/>
    <property type="match status" value="1"/>
</dbReference>
<evidence type="ECO:0000313" key="3">
    <source>
        <dbReference type="EMBL" id="QBF81252.1"/>
    </source>
</evidence>
<dbReference type="GO" id="GO:0005737">
    <property type="term" value="C:cytoplasm"/>
    <property type="evidence" value="ECO:0007669"/>
    <property type="project" value="InterPro"/>
</dbReference>
<feature type="region of interest" description="Disordered" evidence="1">
    <location>
        <begin position="742"/>
        <end position="814"/>
    </location>
</feature>
<dbReference type="InterPro" id="IPR037059">
    <property type="entry name" value="RHD_DNA_bind_dom_sf"/>
</dbReference>
<feature type="compositionally biased region" description="Low complexity" evidence="1">
    <location>
        <begin position="608"/>
        <end position="620"/>
    </location>
</feature>
<dbReference type="PANTHER" id="PTHR24169">
    <property type="entry name" value="NUCLEAR FACTOR NF-KAPPA-B PROTEIN"/>
    <property type="match status" value="1"/>
</dbReference>
<protein>
    <submittedName>
        <fullName evidence="3">Dorsal protein</fullName>
    </submittedName>
</protein>
<dbReference type="GO" id="GO:0034097">
    <property type="term" value="P:response to cytokine"/>
    <property type="evidence" value="ECO:0007669"/>
    <property type="project" value="TreeGrafter"/>
</dbReference>
<dbReference type="GO" id="GO:0033554">
    <property type="term" value="P:cellular response to stress"/>
    <property type="evidence" value="ECO:0007669"/>
    <property type="project" value="TreeGrafter"/>
</dbReference>
<dbReference type="SUPFAM" id="SSF81296">
    <property type="entry name" value="E set domains"/>
    <property type="match status" value="1"/>
</dbReference>
<dbReference type="AlphaFoldDB" id="A0A513Q626"/>
<feature type="domain" description="RHD" evidence="2">
    <location>
        <begin position="133"/>
        <end position="251"/>
    </location>
</feature>
<organism evidence="3">
    <name type="scientific">Pinctada fucata</name>
    <name type="common">Akoya pearl oyster</name>
    <name type="synonym">Pinctada imbricata fucata</name>
    <dbReference type="NCBI Taxonomy" id="50426"/>
    <lineage>
        <taxon>Eukaryota</taxon>
        <taxon>Metazoa</taxon>
        <taxon>Spiralia</taxon>
        <taxon>Lophotrochozoa</taxon>
        <taxon>Mollusca</taxon>
        <taxon>Bivalvia</taxon>
        <taxon>Autobranchia</taxon>
        <taxon>Pteriomorphia</taxon>
        <taxon>Pterioida</taxon>
        <taxon>Pterioidea</taxon>
        <taxon>Pteriidae</taxon>
        <taxon>Pinctada</taxon>
    </lineage>
</organism>
<reference evidence="3" key="1">
    <citation type="submission" date="2019-01" db="EMBL/GenBank/DDBJ databases">
        <authorList>
            <person name="Wang Z."/>
        </authorList>
    </citation>
    <scope>NUCLEOTIDE SEQUENCE</scope>
</reference>
<dbReference type="GO" id="GO:0038061">
    <property type="term" value="P:non-canonical NF-kappaB signal transduction"/>
    <property type="evidence" value="ECO:0007669"/>
    <property type="project" value="TreeGrafter"/>
</dbReference>
<evidence type="ECO:0000259" key="2">
    <source>
        <dbReference type="PROSITE" id="PS50254"/>
    </source>
</evidence>
<dbReference type="InterPro" id="IPR013783">
    <property type="entry name" value="Ig-like_fold"/>
</dbReference>
<dbReference type="Pfam" id="PF16179">
    <property type="entry name" value="RHD_dimer"/>
    <property type="match status" value="1"/>
</dbReference>
<dbReference type="GO" id="GO:0045087">
    <property type="term" value="P:innate immune response"/>
    <property type="evidence" value="ECO:0007669"/>
    <property type="project" value="TreeGrafter"/>
</dbReference>
<evidence type="ECO:0000256" key="1">
    <source>
        <dbReference type="SAM" id="MobiDB-lite"/>
    </source>
</evidence>
<dbReference type="GO" id="GO:0045944">
    <property type="term" value="P:positive regulation of transcription by RNA polymerase II"/>
    <property type="evidence" value="ECO:0007669"/>
    <property type="project" value="TreeGrafter"/>
</dbReference>
<feature type="compositionally biased region" description="Basic residues" evidence="1">
    <location>
        <begin position="397"/>
        <end position="410"/>
    </location>
</feature>
<dbReference type="EMBL" id="MK459300">
    <property type="protein sequence ID" value="QBF81252.1"/>
    <property type="molecule type" value="mRNA"/>
</dbReference>
<feature type="compositionally biased region" description="Basic and acidic residues" evidence="1">
    <location>
        <begin position="748"/>
        <end position="759"/>
    </location>
</feature>
<feature type="compositionally biased region" description="Basic and acidic residues" evidence="1">
    <location>
        <begin position="796"/>
        <end position="814"/>
    </location>
</feature>
<proteinExistence type="evidence at transcript level"/>
<name>A0A513Q626_PINFU</name>
<feature type="region of interest" description="Disordered" evidence="1">
    <location>
        <begin position="375"/>
        <end position="433"/>
    </location>
</feature>
<feature type="region of interest" description="Disordered" evidence="1">
    <location>
        <begin position="604"/>
        <end position="625"/>
    </location>
</feature>
<dbReference type="Pfam" id="PF00554">
    <property type="entry name" value="RHD_DNA_bind"/>
    <property type="match status" value="1"/>
</dbReference>
<dbReference type="GO" id="GO:0000978">
    <property type="term" value="F:RNA polymerase II cis-regulatory region sequence-specific DNA binding"/>
    <property type="evidence" value="ECO:0007669"/>
    <property type="project" value="TreeGrafter"/>
</dbReference>
<dbReference type="GO" id="GO:0000981">
    <property type="term" value="F:DNA-binding transcription factor activity, RNA polymerase II-specific"/>
    <property type="evidence" value="ECO:0007669"/>
    <property type="project" value="TreeGrafter"/>
</dbReference>
<dbReference type="Gene3D" id="2.60.40.10">
    <property type="entry name" value="Immunoglobulins"/>
    <property type="match status" value="1"/>
</dbReference>
<dbReference type="SUPFAM" id="SSF49417">
    <property type="entry name" value="p53-like transcription factors"/>
    <property type="match status" value="1"/>
</dbReference>
<accession>A0A513Q626</accession>
<feature type="region of interest" description="Disordered" evidence="1">
    <location>
        <begin position="51"/>
        <end position="80"/>
    </location>
</feature>
<dbReference type="PROSITE" id="PS50254">
    <property type="entry name" value="REL_2"/>
    <property type="match status" value="1"/>
</dbReference>
<sequence>MAEGQDESMNTSLQGLSLEDEDQRELVAGLANTFDQNVINGIYNDSTLPPVSGLQGGEIPSSSNTLSESRSRRQRSRDEARMDVTVKNKMIRLRYDSELTNRNIGKEELVQIKFHNVPIESAILIRVHAVDKDNQKAHPYCLIGEKCHDGIYTEHFKQTSENDRSCIVKATVKIPKRKDYEEQLKCRKRRMEKDIGVFLAECKKSDYWSANKSIKECQSLRLCVEAFYQKDRQSYLLHRITDPLNNAKDGKTFQIHTIRPCAAPCTGIPIESLNDYMLIVLSADSFEPKKGVEVWIVDHTGWREKARNISIIRNVIECEIPPYKESTLESPVGVKLFLRDVNKDMDSNKVNFQYTPTEGVVIDSKKRKVHYDNIPNHVKEEAEKEKCRKETVEKVQRKIPRKRIAAKHSTNRSSTHSNGVSSTAPSPFSDASNDQAPAGVFNFMVNSPSNGHANLNSNPGTGVDFLVDDMFGLGNLKTENQLSDQMGNVASFSTSVSQNMPQSQVDVQASVVYQGFVQNVQTVPSLQVTQQNSFVPNQIPVTQPQVQSPTFNPNRGKFKTVTCDTTGQTFILDQNNKVILVMGGNGGVEANEIPEYKVSSPEDLSMMLSPQPQNNSPPLQGSTPQLQGNFQPSGPQGMSSAVNPLLVTGAVDIQVTQQQPHIDLNSTSTAMSGNQNFTQSFFLTPSEVANSNFVDFNRLPSRDLQMDGADSLSIQEVVVTTSTTNTKEEFPQELGKVILQGDEESSDSDVHQVSEREDSASNSSSGEGEKESAENSKTSENGDLDNVMNSLSSLEILEREGDDKKSSGDSKKKD</sequence>
<dbReference type="InterPro" id="IPR011539">
    <property type="entry name" value="RHD_DNA_bind_dom"/>
</dbReference>
<dbReference type="InterPro" id="IPR032397">
    <property type="entry name" value="RHD_dimer"/>
</dbReference>
<dbReference type="PANTHER" id="PTHR24169:SF25">
    <property type="entry name" value="DORSAL-RELATED IMMUNITY FACTOR DIF-RELATED"/>
    <property type="match status" value="1"/>
</dbReference>
<dbReference type="GO" id="GO:0005634">
    <property type="term" value="C:nucleus"/>
    <property type="evidence" value="ECO:0007669"/>
    <property type="project" value="TreeGrafter"/>
</dbReference>
<feature type="compositionally biased region" description="Basic and acidic residues" evidence="1">
    <location>
        <begin position="377"/>
        <end position="396"/>
    </location>
</feature>
<feature type="compositionally biased region" description="Polar residues" evidence="1">
    <location>
        <begin position="411"/>
        <end position="433"/>
    </location>
</feature>
<dbReference type="GO" id="GO:0007249">
    <property type="term" value="P:canonical NF-kappaB signal transduction"/>
    <property type="evidence" value="ECO:0007669"/>
    <property type="project" value="TreeGrafter"/>
</dbReference>
<dbReference type="InterPro" id="IPR014756">
    <property type="entry name" value="Ig_E-set"/>
</dbReference>